<accession>A0A329YIH7</accession>
<evidence type="ECO:0000256" key="6">
    <source>
        <dbReference type="ARBA" id="ARBA00023136"/>
    </source>
</evidence>
<evidence type="ECO:0000313" key="8">
    <source>
        <dbReference type="EMBL" id="RAX42064.1"/>
    </source>
</evidence>
<comment type="similarity">
    <text evidence="2">Belongs to the DoxX family.</text>
</comment>
<dbReference type="InterPro" id="IPR032808">
    <property type="entry name" value="DoxX"/>
</dbReference>
<comment type="caution">
    <text evidence="8">The sequence shown here is derived from an EMBL/GenBank/DDBJ whole genome shotgun (WGS) entry which is preliminary data.</text>
</comment>
<dbReference type="InterPro" id="IPR051907">
    <property type="entry name" value="DoxX-like_oxidoreductase"/>
</dbReference>
<evidence type="ECO:0000256" key="7">
    <source>
        <dbReference type="SAM" id="Phobius"/>
    </source>
</evidence>
<dbReference type="Proteomes" id="UP000251205">
    <property type="component" value="Unassembled WGS sequence"/>
</dbReference>
<evidence type="ECO:0000256" key="2">
    <source>
        <dbReference type="ARBA" id="ARBA00006679"/>
    </source>
</evidence>
<dbReference type="GO" id="GO:0005886">
    <property type="term" value="C:plasma membrane"/>
    <property type="evidence" value="ECO:0007669"/>
    <property type="project" value="UniProtKB-SubCell"/>
</dbReference>
<reference evidence="8 9" key="1">
    <citation type="submission" date="2018-06" db="EMBL/GenBank/DDBJ databases">
        <title>Whole Genome Sequence of an efficient microsymbiont, Rhizobium tropici.</title>
        <authorList>
            <person name="Srinivasan R."/>
            <person name="Singh H.V."/>
            <person name="Srivastava R."/>
            <person name="Kumari B."/>
            <person name="Radhakrishna A."/>
        </authorList>
    </citation>
    <scope>NUCLEOTIDE SEQUENCE [LARGE SCALE GENOMIC DNA]</scope>
    <source>
        <strain evidence="8 9">IGFRI Rhizo-19</strain>
    </source>
</reference>
<feature type="transmembrane region" description="Helical" evidence="7">
    <location>
        <begin position="129"/>
        <end position="149"/>
    </location>
</feature>
<feature type="transmembrane region" description="Helical" evidence="7">
    <location>
        <begin position="105"/>
        <end position="123"/>
    </location>
</feature>
<dbReference type="AlphaFoldDB" id="A0A329YIH7"/>
<keyword evidence="4 7" id="KW-0812">Transmembrane</keyword>
<dbReference type="EMBL" id="QMKK01000025">
    <property type="protein sequence ID" value="RAX42064.1"/>
    <property type="molecule type" value="Genomic_DNA"/>
</dbReference>
<evidence type="ECO:0000256" key="3">
    <source>
        <dbReference type="ARBA" id="ARBA00022475"/>
    </source>
</evidence>
<name>A0A329YIH7_RHITR</name>
<evidence type="ECO:0000256" key="4">
    <source>
        <dbReference type="ARBA" id="ARBA00022692"/>
    </source>
</evidence>
<dbReference type="OrthoDB" id="121744at2"/>
<dbReference type="PANTHER" id="PTHR33452:SF1">
    <property type="entry name" value="INNER MEMBRANE PROTEIN YPHA-RELATED"/>
    <property type="match status" value="1"/>
</dbReference>
<proteinExistence type="inferred from homology"/>
<keyword evidence="3" id="KW-1003">Cell membrane</keyword>
<sequence length="169" mass="18808">MQNQMMTAAPAERETVPQKLHDALRLLDRIPHDLIALIARLSIAAVFWQSGQTKVEGWQVTDNAVYLFQTEYKLPLVDPWIAAHIAAFSEHFFPFLLVIGLASRLSALALLGMTLVIEIFVYPDAWPTHGTWATCFLVIIAGGPGRIALDHLIARWFSRSSRDGTKGNA</sequence>
<dbReference type="RefSeq" id="WP_112341697.1">
    <property type="nucleotide sequence ID" value="NZ_QMKK01000025.1"/>
</dbReference>
<dbReference type="PANTHER" id="PTHR33452">
    <property type="entry name" value="OXIDOREDUCTASE CATD-RELATED"/>
    <property type="match status" value="1"/>
</dbReference>
<evidence type="ECO:0000256" key="1">
    <source>
        <dbReference type="ARBA" id="ARBA00004651"/>
    </source>
</evidence>
<protein>
    <submittedName>
        <fullName evidence="8">DoxX family protein</fullName>
    </submittedName>
</protein>
<gene>
    <name evidence="8" type="ORF">DQ393_10540</name>
</gene>
<evidence type="ECO:0000256" key="5">
    <source>
        <dbReference type="ARBA" id="ARBA00022989"/>
    </source>
</evidence>
<keyword evidence="6 7" id="KW-0472">Membrane</keyword>
<keyword evidence="5 7" id="KW-1133">Transmembrane helix</keyword>
<evidence type="ECO:0000313" key="9">
    <source>
        <dbReference type="Proteomes" id="UP000251205"/>
    </source>
</evidence>
<dbReference type="Pfam" id="PF07681">
    <property type="entry name" value="DoxX"/>
    <property type="match status" value="1"/>
</dbReference>
<comment type="subcellular location">
    <subcellularLocation>
        <location evidence="1">Cell membrane</location>
        <topology evidence="1">Multi-pass membrane protein</topology>
    </subcellularLocation>
</comment>
<organism evidence="8 9">
    <name type="scientific">Rhizobium tropici</name>
    <dbReference type="NCBI Taxonomy" id="398"/>
    <lineage>
        <taxon>Bacteria</taxon>
        <taxon>Pseudomonadati</taxon>
        <taxon>Pseudomonadota</taxon>
        <taxon>Alphaproteobacteria</taxon>
        <taxon>Hyphomicrobiales</taxon>
        <taxon>Rhizobiaceae</taxon>
        <taxon>Rhizobium/Agrobacterium group</taxon>
        <taxon>Rhizobium</taxon>
    </lineage>
</organism>